<evidence type="ECO:0000256" key="2">
    <source>
        <dbReference type="ARBA" id="ARBA00022475"/>
    </source>
</evidence>
<evidence type="ECO:0000256" key="5">
    <source>
        <dbReference type="ARBA" id="ARBA00023136"/>
    </source>
</evidence>
<evidence type="ECO:0000313" key="8">
    <source>
        <dbReference type="EMBL" id="MBU2692085.1"/>
    </source>
</evidence>
<feature type="transmembrane region" description="Helical" evidence="6">
    <location>
        <begin position="340"/>
        <end position="365"/>
    </location>
</feature>
<dbReference type="InterPro" id="IPR050545">
    <property type="entry name" value="Mycobact_MmpL"/>
</dbReference>
<evidence type="ECO:0000256" key="4">
    <source>
        <dbReference type="ARBA" id="ARBA00022989"/>
    </source>
</evidence>
<keyword evidence="3 6" id="KW-0812">Transmembrane</keyword>
<feature type="transmembrane region" description="Helical" evidence="6">
    <location>
        <begin position="315"/>
        <end position="334"/>
    </location>
</feature>
<dbReference type="EMBL" id="JAHJDP010000084">
    <property type="protein sequence ID" value="MBU2692085.1"/>
    <property type="molecule type" value="Genomic_DNA"/>
</dbReference>
<comment type="caution">
    <text evidence="8">The sequence shown here is derived from an EMBL/GenBank/DDBJ whole genome shotgun (WGS) entry which is preliminary data.</text>
</comment>
<comment type="subcellular location">
    <subcellularLocation>
        <location evidence="1">Cell membrane</location>
        <topology evidence="1">Multi-pass membrane protein</topology>
    </subcellularLocation>
</comment>
<name>A0A948RWD9_UNCEI</name>
<feature type="transmembrane region" description="Helical" evidence="6">
    <location>
        <begin position="266"/>
        <end position="287"/>
    </location>
</feature>
<dbReference type="Gene3D" id="1.20.1640.10">
    <property type="entry name" value="Multidrug efflux transporter AcrB transmembrane domain"/>
    <property type="match status" value="2"/>
</dbReference>
<keyword evidence="2" id="KW-1003">Cell membrane</keyword>
<organism evidence="8 9">
    <name type="scientific">Eiseniibacteriota bacterium</name>
    <dbReference type="NCBI Taxonomy" id="2212470"/>
    <lineage>
        <taxon>Bacteria</taxon>
        <taxon>Candidatus Eiseniibacteriota</taxon>
    </lineage>
</organism>
<keyword evidence="5 6" id="KW-0472">Membrane</keyword>
<feature type="transmembrane region" description="Helical" evidence="6">
    <location>
        <begin position="604"/>
        <end position="624"/>
    </location>
</feature>
<dbReference type="CDD" id="cd16329">
    <property type="entry name" value="LolA_like"/>
    <property type="match status" value="1"/>
</dbReference>
<dbReference type="PANTHER" id="PTHR33406">
    <property type="entry name" value="MEMBRANE PROTEIN MJ1562-RELATED"/>
    <property type="match status" value="1"/>
</dbReference>
<dbReference type="InterPro" id="IPR000731">
    <property type="entry name" value="SSD"/>
</dbReference>
<dbReference type="GO" id="GO:0005886">
    <property type="term" value="C:plasma membrane"/>
    <property type="evidence" value="ECO:0007669"/>
    <property type="project" value="UniProtKB-SubCell"/>
</dbReference>
<gene>
    <name evidence="8" type="ORF">KJ970_14285</name>
</gene>
<evidence type="ECO:0000256" key="6">
    <source>
        <dbReference type="SAM" id="Phobius"/>
    </source>
</evidence>
<feature type="transmembrane region" description="Helical" evidence="6">
    <location>
        <begin position="731"/>
        <end position="753"/>
    </location>
</feature>
<dbReference type="PANTHER" id="PTHR33406:SF13">
    <property type="entry name" value="MEMBRANE PROTEIN YDFJ"/>
    <property type="match status" value="1"/>
</dbReference>
<accession>A0A948RWD9</accession>
<evidence type="ECO:0000259" key="7">
    <source>
        <dbReference type="PROSITE" id="PS50156"/>
    </source>
</evidence>
<dbReference type="PROSITE" id="PS50156">
    <property type="entry name" value="SSD"/>
    <property type="match status" value="2"/>
</dbReference>
<feature type="transmembrane region" description="Helical" evidence="6">
    <location>
        <begin position="705"/>
        <end position="725"/>
    </location>
</feature>
<feature type="domain" description="SSD" evidence="7">
    <location>
        <begin position="630"/>
        <end position="756"/>
    </location>
</feature>
<feature type="transmembrane region" description="Helical" evidence="6">
    <location>
        <begin position="400"/>
        <end position="418"/>
    </location>
</feature>
<dbReference type="Proteomes" id="UP000777784">
    <property type="component" value="Unassembled WGS sequence"/>
</dbReference>
<dbReference type="AlphaFoldDB" id="A0A948RWD9"/>
<evidence type="ECO:0000256" key="3">
    <source>
        <dbReference type="ARBA" id="ARBA00022692"/>
    </source>
</evidence>
<dbReference type="SUPFAM" id="SSF82866">
    <property type="entry name" value="Multidrug efflux transporter AcrB transmembrane domain"/>
    <property type="match status" value="2"/>
</dbReference>
<protein>
    <submittedName>
        <fullName evidence="8">Outer membrane lipoprotein-sorting protein</fullName>
    </submittedName>
</protein>
<keyword evidence="4 6" id="KW-1133">Transmembrane helix</keyword>
<dbReference type="InterPro" id="IPR004869">
    <property type="entry name" value="MMPL_dom"/>
</dbReference>
<feature type="transmembrane region" description="Helical" evidence="6">
    <location>
        <begin position="240"/>
        <end position="260"/>
    </location>
</feature>
<sequence>MRDFLINIAIRRPKWVLIITALITLAFLAQFPRIKIDTDPENMLPENEQVRVFHSEVKENFNLRDFLVLGIVHEAGMFTPERLARVQEMTNEIRELDGVITDDLLAPADVDDITVEEGGILRVSPLMGEAPEDQAGADLILERIRQNPILRGKLASDDGRAIALFIPLESKDISFEIAQKITTIANNMGGDEEYYLAGQPVAQDTFGAAMFKQMAVSAPLAGLVIFLLMLFFFREPRTVGTAMLVAVMSVIWGMGALIGTGFTVHIMSSMIPIFLIPIAILPSIHILSDMYDRRGRCGSTEEAVRQSLTHLFKPILFTTITTIVGFGSLMLTPIPPVQIFGGFVAAGILAAWLMSMTFLPALVMLESHRGKDPLVCHSAKKTGMANYLQTVRRLSMRGRWAVTGVSVLILIFSIIGLSKIRVNDNPVRWFKSNHPLRVADRIMNEHLAGTYIAYLELGGDEEGRIKDPEVMTYIESLQKHLMDHSNVGATSSVADVVKKVGFELAFEDPEQMVIPDSREAVAQYLFLYEMSGGNPDDLYHFITPEANKAIIWVQMHEGDNNAVQSVVESAEIYMAANPIPDGLEKGWAGLSYVNIVWQDKMVKGMGKALLGSFITVFIMMTILFRSLIWGLVSMLPLTGTIAFIYGLLGWFGKDYDMPVAVLSSLTLGLSIDFAIHFIQRSREIHKETKNYEETMIRTFEGTGRAIFRNVMVLAIGFVPMLFASLTPYFTVGLFFFLIMMVSGLVTLVLLPAITALRPSLFYAAAAKQRKSRLAPAAATAVLLLFAGQALMPLISPVEAAETDAVEIMKQAHMNLFYAGDDGIAEVKMTLVDKNGREREREFTMLRWDGEDGGEQRYYTYFNKPADVRRTTFMVIKQVDKDDDRWIYIPAVDLVRRISSNDKNSSFVGSDFSYEDVSGRHWLDDAHELTGEGELDGTPVYIVKSTPNDGAKWAYRISYIDRERRLPLKEEYFDKKDEMIRLFTADEIKEIDGFSTVTTRTMKDLKRDHHTVVTFSEVKYNVGVEPDIFAERYLKNPPREYIK</sequence>
<keyword evidence="8" id="KW-0449">Lipoprotein</keyword>
<evidence type="ECO:0000256" key="1">
    <source>
        <dbReference type="ARBA" id="ARBA00004651"/>
    </source>
</evidence>
<feature type="transmembrane region" description="Helical" evidence="6">
    <location>
        <begin position="657"/>
        <end position="678"/>
    </location>
</feature>
<dbReference type="Gene3D" id="2.50.20.10">
    <property type="entry name" value="Lipoprotein localisation LolA/LolB/LppX"/>
    <property type="match status" value="1"/>
</dbReference>
<feature type="transmembrane region" description="Helical" evidence="6">
    <location>
        <begin position="214"/>
        <end position="233"/>
    </location>
</feature>
<dbReference type="InterPro" id="IPR033399">
    <property type="entry name" value="TP_0789-like"/>
</dbReference>
<feature type="transmembrane region" description="Helical" evidence="6">
    <location>
        <begin position="773"/>
        <end position="794"/>
    </location>
</feature>
<evidence type="ECO:0000313" key="9">
    <source>
        <dbReference type="Proteomes" id="UP000777784"/>
    </source>
</evidence>
<dbReference type="Pfam" id="PF17131">
    <property type="entry name" value="LolA_like"/>
    <property type="match status" value="1"/>
</dbReference>
<reference evidence="8" key="1">
    <citation type="submission" date="2021-05" db="EMBL/GenBank/DDBJ databases">
        <title>Energy efficiency and biological interactions define the core microbiome of deep oligotrophic groundwater.</title>
        <authorList>
            <person name="Mehrshad M."/>
            <person name="Lopez-Fernandez M."/>
            <person name="Bell E."/>
            <person name="Bernier-Latmani R."/>
            <person name="Bertilsson S."/>
            <person name="Dopson M."/>
        </authorList>
    </citation>
    <scope>NUCLEOTIDE SEQUENCE</scope>
    <source>
        <strain evidence="8">Modern_marine.mb.64</strain>
    </source>
</reference>
<proteinExistence type="predicted"/>
<feature type="domain" description="SSD" evidence="7">
    <location>
        <begin position="253"/>
        <end position="365"/>
    </location>
</feature>
<feature type="transmembrane region" description="Helical" evidence="6">
    <location>
        <begin position="631"/>
        <end position="651"/>
    </location>
</feature>
<dbReference type="Pfam" id="PF03176">
    <property type="entry name" value="MMPL"/>
    <property type="match status" value="2"/>
</dbReference>